<dbReference type="InterPro" id="IPR029030">
    <property type="entry name" value="Caspase-like_dom_sf"/>
</dbReference>
<proteinExistence type="predicted"/>
<dbReference type="RefSeq" id="WP_156206574.1">
    <property type="nucleotide sequence ID" value="NZ_WHPN01000300.1"/>
</dbReference>
<dbReference type="EMBL" id="WHPN01000300">
    <property type="protein sequence ID" value="KAF4407804.1"/>
    <property type="molecule type" value="Genomic_DNA"/>
</dbReference>
<evidence type="ECO:0000256" key="1">
    <source>
        <dbReference type="SAM" id="MobiDB-lite"/>
    </source>
</evidence>
<sequence length="387" mass="41445">MTGDTWALRVPERARSRAVVVGTASHEHPSDLPPMDQAMASAEAFRDALVGPYGLFDPALVHRGWEPASQEDVLRLIPAAPEAPGEPRLDLLLFYYAGHGLDEQGRLCLALRGSRDRDGLRERTALPAEDVFAAMSRSRARHKVAILDCCFADRAFNAPSAAGVHLLTATTSRQKARFTPGGRLTGFTAELLALLAEGVPEGPDHLDLATVHRRLSVLLPTAGDPRPLPDQRTVGSSGDLALARNPAFGTAGTVEGLAVRSRFVLRLRRLARLRRTDAGTHREQAVRLAAGLAADAEREFSRTDPVTLAYRHLHGSLTGEAGDADTAFKLLDEVVADWRAHAPDTPGLAGAERARAEWAGRAGSGRSADTPAARPAPKPRPDLSGRS</sequence>
<dbReference type="Proteomes" id="UP000621266">
    <property type="component" value="Unassembled WGS sequence"/>
</dbReference>
<dbReference type="SUPFAM" id="SSF52129">
    <property type="entry name" value="Caspase-like"/>
    <property type="match status" value="1"/>
</dbReference>
<keyword evidence="3" id="KW-1185">Reference proteome</keyword>
<gene>
    <name evidence="2" type="ORF">GCU69_17655</name>
</gene>
<reference evidence="2 3" key="1">
    <citation type="submission" date="2019-10" db="EMBL/GenBank/DDBJ databases">
        <title>Streptomyces tenebrisbrunneis sp.nov., an endogenous actinomycete isolated from of Lycium ruthenicum.</title>
        <authorList>
            <person name="Ma L."/>
        </authorList>
    </citation>
    <scope>NUCLEOTIDE SEQUENCE [LARGE SCALE GENOMIC DNA]</scope>
    <source>
        <strain evidence="2 3">TRM 66187</strain>
    </source>
</reference>
<accession>A0ABQ7FHF7</accession>
<organism evidence="2 3">
    <name type="scientific">Streptomyces lycii</name>
    <dbReference type="NCBI Taxonomy" id="2654337"/>
    <lineage>
        <taxon>Bacteria</taxon>
        <taxon>Bacillati</taxon>
        <taxon>Actinomycetota</taxon>
        <taxon>Actinomycetes</taxon>
        <taxon>Kitasatosporales</taxon>
        <taxon>Streptomycetaceae</taxon>
        <taxon>Streptomyces</taxon>
    </lineage>
</organism>
<evidence type="ECO:0000313" key="2">
    <source>
        <dbReference type="EMBL" id="KAF4407804.1"/>
    </source>
</evidence>
<name>A0ABQ7FHF7_9ACTN</name>
<feature type="compositionally biased region" description="Low complexity" evidence="1">
    <location>
        <begin position="359"/>
        <end position="375"/>
    </location>
</feature>
<comment type="caution">
    <text evidence="2">The sequence shown here is derived from an EMBL/GenBank/DDBJ whole genome shotgun (WGS) entry which is preliminary data.</text>
</comment>
<evidence type="ECO:0008006" key="4">
    <source>
        <dbReference type="Google" id="ProtNLM"/>
    </source>
</evidence>
<feature type="region of interest" description="Disordered" evidence="1">
    <location>
        <begin position="342"/>
        <end position="387"/>
    </location>
</feature>
<protein>
    <recommendedName>
        <fullName evidence="4">Caspase domain-containing protein</fullName>
    </recommendedName>
</protein>
<evidence type="ECO:0000313" key="3">
    <source>
        <dbReference type="Proteomes" id="UP000621266"/>
    </source>
</evidence>
<dbReference type="NCBIfam" id="NF047832">
    <property type="entry name" value="caspase_w_EACC1"/>
    <property type="match status" value="1"/>
</dbReference>
<dbReference type="Gene3D" id="3.40.50.1460">
    <property type="match status" value="1"/>
</dbReference>